<organism evidence="1 2">
    <name type="scientific">Leersia perrieri</name>
    <dbReference type="NCBI Taxonomy" id="77586"/>
    <lineage>
        <taxon>Eukaryota</taxon>
        <taxon>Viridiplantae</taxon>
        <taxon>Streptophyta</taxon>
        <taxon>Embryophyta</taxon>
        <taxon>Tracheophyta</taxon>
        <taxon>Spermatophyta</taxon>
        <taxon>Magnoliopsida</taxon>
        <taxon>Liliopsida</taxon>
        <taxon>Poales</taxon>
        <taxon>Poaceae</taxon>
        <taxon>BOP clade</taxon>
        <taxon>Oryzoideae</taxon>
        <taxon>Oryzeae</taxon>
        <taxon>Oryzinae</taxon>
        <taxon>Leersia</taxon>
    </lineage>
</organism>
<dbReference type="STRING" id="77586.A0A0D9WEE2"/>
<evidence type="ECO:0000313" key="1">
    <source>
        <dbReference type="EnsemblPlants" id="LPERR05G07470.1"/>
    </source>
</evidence>
<evidence type="ECO:0000313" key="2">
    <source>
        <dbReference type="Proteomes" id="UP000032180"/>
    </source>
</evidence>
<dbReference type="HOGENOM" id="CLU_2834820_0_0_1"/>
<name>A0A0D9WEE2_9ORYZ</name>
<keyword evidence="2" id="KW-1185">Reference proteome</keyword>
<proteinExistence type="predicted"/>
<reference evidence="2" key="2">
    <citation type="submission" date="2013-12" db="EMBL/GenBank/DDBJ databases">
        <authorList>
            <person name="Yu Y."/>
            <person name="Lee S."/>
            <person name="de Baynast K."/>
            <person name="Wissotski M."/>
            <person name="Liu L."/>
            <person name="Talag J."/>
            <person name="Goicoechea J."/>
            <person name="Angelova A."/>
            <person name="Jetty R."/>
            <person name="Kudrna D."/>
            <person name="Golser W."/>
            <person name="Rivera L."/>
            <person name="Zhang J."/>
            <person name="Wing R."/>
        </authorList>
    </citation>
    <scope>NUCLEOTIDE SEQUENCE</scope>
</reference>
<dbReference type="AlphaFoldDB" id="A0A0D9WEE2"/>
<reference evidence="1 2" key="1">
    <citation type="submission" date="2012-08" db="EMBL/GenBank/DDBJ databases">
        <title>Oryza genome evolution.</title>
        <authorList>
            <person name="Wing R.A."/>
        </authorList>
    </citation>
    <scope>NUCLEOTIDE SEQUENCE</scope>
</reference>
<dbReference type="EnsemblPlants" id="LPERR05G07470.1">
    <property type="protein sequence ID" value="LPERR05G07470.1"/>
    <property type="gene ID" value="LPERR05G07470"/>
</dbReference>
<dbReference type="Gramene" id="LPERR05G07470.1">
    <property type="protein sequence ID" value="LPERR05G07470.1"/>
    <property type="gene ID" value="LPERR05G07470"/>
</dbReference>
<reference evidence="1" key="3">
    <citation type="submission" date="2015-04" db="UniProtKB">
        <authorList>
            <consortium name="EnsemblPlants"/>
        </authorList>
    </citation>
    <scope>IDENTIFICATION</scope>
</reference>
<dbReference type="Proteomes" id="UP000032180">
    <property type="component" value="Chromosome 5"/>
</dbReference>
<sequence>MAQIMRRCWDANPKKRMEMDKVVRRLEVLDVQLKSPPAGGCFCLFKPDADAGGVVARTASESEKKD</sequence>
<evidence type="ECO:0008006" key="3">
    <source>
        <dbReference type="Google" id="ProtNLM"/>
    </source>
</evidence>
<protein>
    <recommendedName>
        <fullName evidence="3">Serine-threonine/tyrosine-protein kinase catalytic domain-containing protein</fullName>
    </recommendedName>
</protein>
<dbReference type="Gene3D" id="1.10.510.10">
    <property type="entry name" value="Transferase(Phosphotransferase) domain 1"/>
    <property type="match status" value="1"/>
</dbReference>
<accession>A0A0D9WEE2</accession>